<dbReference type="Gene3D" id="1.25.40.10">
    <property type="entry name" value="Tetratricopeptide repeat domain"/>
    <property type="match status" value="3"/>
</dbReference>
<dbReference type="Pfam" id="PF13041">
    <property type="entry name" value="PPR_2"/>
    <property type="match status" value="1"/>
</dbReference>
<dbReference type="InterPro" id="IPR033443">
    <property type="entry name" value="PROP1-like_PPR_dom"/>
</dbReference>
<dbReference type="Proteomes" id="UP000734854">
    <property type="component" value="Unassembled WGS sequence"/>
</dbReference>
<evidence type="ECO:0000256" key="3">
    <source>
        <dbReference type="SAM" id="MobiDB-lite"/>
    </source>
</evidence>
<dbReference type="PANTHER" id="PTHR47942:SF41">
    <property type="entry name" value="OS05G0548600 PROTEIN"/>
    <property type="match status" value="1"/>
</dbReference>
<dbReference type="InterPro" id="IPR002885">
    <property type="entry name" value="PPR_rpt"/>
</dbReference>
<feature type="repeat" description="PPR" evidence="2">
    <location>
        <begin position="162"/>
        <end position="196"/>
    </location>
</feature>
<gene>
    <name evidence="5" type="ORF">ZIOFF_047828</name>
</gene>
<dbReference type="Pfam" id="PF17177">
    <property type="entry name" value="PPR_long"/>
    <property type="match status" value="1"/>
</dbReference>
<accession>A0A8J5KTZ0</accession>
<dbReference type="PANTHER" id="PTHR47942">
    <property type="entry name" value="TETRATRICOPEPTIDE REPEAT (TPR)-LIKE SUPERFAMILY PROTEIN-RELATED"/>
    <property type="match status" value="1"/>
</dbReference>
<dbReference type="InterPro" id="IPR011990">
    <property type="entry name" value="TPR-like_helical_dom_sf"/>
</dbReference>
<dbReference type="AlphaFoldDB" id="A0A8J5KTZ0"/>
<keyword evidence="1" id="KW-0677">Repeat</keyword>
<evidence type="ECO:0000256" key="2">
    <source>
        <dbReference type="PROSITE-ProRule" id="PRU00708"/>
    </source>
</evidence>
<dbReference type="EMBL" id="JACMSC010000013">
    <property type="protein sequence ID" value="KAG6492860.1"/>
    <property type="molecule type" value="Genomic_DNA"/>
</dbReference>
<evidence type="ECO:0000313" key="5">
    <source>
        <dbReference type="EMBL" id="KAG6492860.1"/>
    </source>
</evidence>
<feature type="domain" description="PROP1-like PPR" evidence="4">
    <location>
        <begin position="279"/>
        <end position="418"/>
    </location>
</feature>
<feature type="repeat" description="PPR" evidence="2">
    <location>
        <begin position="197"/>
        <end position="231"/>
    </location>
</feature>
<evidence type="ECO:0000313" key="6">
    <source>
        <dbReference type="Proteomes" id="UP000734854"/>
    </source>
</evidence>
<comment type="caution">
    <text evidence="5">The sequence shown here is derived from an EMBL/GenBank/DDBJ whole genome shotgun (WGS) entry which is preliminary data.</text>
</comment>
<dbReference type="InterPro" id="IPR051222">
    <property type="entry name" value="PPR/CCM1_RNA-binding"/>
</dbReference>
<feature type="repeat" description="PPR" evidence="2">
    <location>
        <begin position="373"/>
        <end position="407"/>
    </location>
</feature>
<feature type="repeat" description="PPR" evidence="2">
    <location>
        <begin position="338"/>
        <end position="372"/>
    </location>
</feature>
<feature type="repeat" description="PPR" evidence="2">
    <location>
        <begin position="232"/>
        <end position="266"/>
    </location>
</feature>
<organism evidence="5 6">
    <name type="scientific">Zingiber officinale</name>
    <name type="common">Ginger</name>
    <name type="synonym">Amomum zingiber</name>
    <dbReference type="NCBI Taxonomy" id="94328"/>
    <lineage>
        <taxon>Eukaryota</taxon>
        <taxon>Viridiplantae</taxon>
        <taxon>Streptophyta</taxon>
        <taxon>Embryophyta</taxon>
        <taxon>Tracheophyta</taxon>
        <taxon>Spermatophyta</taxon>
        <taxon>Magnoliopsida</taxon>
        <taxon>Liliopsida</taxon>
        <taxon>Zingiberales</taxon>
        <taxon>Zingiberaceae</taxon>
        <taxon>Zingiber</taxon>
    </lineage>
</organism>
<keyword evidence="6" id="KW-1185">Reference proteome</keyword>
<name>A0A8J5KTZ0_ZINOF</name>
<dbReference type="NCBIfam" id="TIGR00756">
    <property type="entry name" value="PPR"/>
    <property type="match status" value="5"/>
</dbReference>
<dbReference type="PROSITE" id="PS51375">
    <property type="entry name" value="PPR"/>
    <property type="match status" value="6"/>
</dbReference>
<dbReference type="Pfam" id="PF01535">
    <property type="entry name" value="PPR"/>
    <property type="match status" value="2"/>
</dbReference>
<reference evidence="5 6" key="1">
    <citation type="submission" date="2020-08" db="EMBL/GenBank/DDBJ databases">
        <title>Plant Genome Project.</title>
        <authorList>
            <person name="Zhang R.-G."/>
        </authorList>
    </citation>
    <scope>NUCLEOTIDE SEQUENCE [LARGE SCALE GENOMIC DNA]</scope>
    <source>
        <tissue evidence="5">Rhizome</tissue>
    </source>
</reference>
<protein>
    <recommendedName>
        <fullName evidence="4">PROP1-like PPR domain-containing protein</fullName>
    </recommendedName>
</protein>
<sequence length="537" mass="58372">MLRRRPPSFKHRRGPRKPSPTHTPIPLLEELKSTADPAAALRLLQHADPDLLSYPVCSSLLYRLAKARLVPEIDSLLALLRAHRVPCKEAAFNSLIRRFGSDGLPDRAVDLFHALRSFEFCTSTPSVQSLNSALAALVENCRLEQARALLAQSAATFGLRANAVSYNILIQGCCAAEGSSSARLLFDEMLQKGIRPTVVTYNVLIGHSAKNGDLGTGARLKEEMVRRGVQPNAITFALLMDALCREGNYAAAKKMMFDMEYQGCKAGLVNYGVLVSDRGRRGDLDGVRALLAEMKRRKLKPDVPIYGALINYLCGAGRTAEAYAVLVEMQVEGGCEPNAAAYRMMADGACRAGDFEMASRVVTAMLASRHCPREETFRCLMNGLCGIGKVEAACSVLEEMARREMELDGNGWKALVEATLILHLLFYATDGGHGIRGKEQLDQGREARFCSVGSFLGSGRNSLQQHLVSAVAVKGVSDHSIPFPPDQILHLLFCATDGGHEIRGKEGREARFCSVGSFLGSGRNSLQQHLVSAVAVK</sequence>
<feature type="region of interest" description="Disordered" evidence="3">
    <location>
        <begin position="1"/>
        <end position="25"/>
    </location>
</feature>
<feature type="repeat" description="PPR" evidence="2">
    <location>
        <begin position="302"/>
        <end position="337"/>
    </location>
</feature>
<evidence type="ECO:0000259" key="4">
    <source>
        <dbReference type="Pfam" id="PF17177"/>
    </source>
</evidence>
<proteinExistence type="predicted"/>
<evidence type="ECO:0000256" key="1">
    <source>
        <dbReference type="ARBA" id="ARBA00022737"/>
    </source>
</evidence>
<feature type="compositionally biased region" description="Basic residues" evidence="3">
    <location>
        <begin position="1"/>
        <end position="16"/>
    </location>
</feature>